<proteinExistence type="inferred from homology"/>
<protein>
    <submittedName>
        <fullName evidence="3">SCO family protein</fullName>
    </submittedName>
</protein>
<dbReference type="CDD" id="cd02968">
    <property type="entry name" value="SCO"/>
    <property type="match status" value="1"/>
</dbReference>
<organism evidence="3 4">
    <name type="scientific">Bosea vestrisii</name>
    <dbReference type="NCBI Taxonomy" id="151416"/>
    <lineage>
        <taxon>Bacteria</taxon>
        <taxon>Pseudomonadati</taxon>
        <taxon>Pseudomonadota</taxon>
        <taxon>Alphaproteobacteria</taxon>
        <taxon>Hyphomicrobiales</taxon>
        <taxon>Boseaceae</taxon>
        <taxon>Bosea</taxon>
    </lineage>
</organism>
<name>A0ABW0HGR7_9HYPH</name>
<dbReference type="RefSeq" id="WP_377010944.1">
    <property type="nucleotide sequence ID" value="NZ_JBHSLV010000038.1"/>
</dbReference>
<dbReference type="InterPro" id="IPR036249">
    <property type="entry name" value="Thioredoxin-like_sf"/>
</dbReference>
<evidence type="ECO:0000313" key="3">
    <source>
        <dbReference type="EMBL" id="MFC5395154.1"/>
    </source>
</evidence>
<comment type="similarity">
    <text evidence="1">Belongs to the SCO1/2 family.</text>
</comment>
<gene>
    <name evidence="3" type="ORF">ACFPPC_21200</name>
</gene>
<reference evidence="4" key="1">
    <citation type="journal article" date="2019" name="Int. J. Syst. Evol. Microbiol.">
        <title>The Global Catalogue of Microorganisms (GCM) 10K type strain sequencing project: providing services to taxonomists for standard genome sequencing and annotation.</title>
        <authorList>
            <consortium name="The Broad Institute Genomics Platform"/>
            <consortium name="The Broad Institute Genome Sequencing Center for Infectious Disease"/>
            <person name="Wu L."/>
            <person name="Ma J."/>
        </authorList>
    </citation>
    <scope>NUCLEOTIDE SEQUENCE [LARGE SCALE GENOMIC DNA]</scope>
    <source>
        <strain evidence="4">CGMCC 1.16326</strain>
    </source>
</reference>
<keyword evidence="4" id="KW-1185">Reference proteome</keyword>
<evidence type="ECO:0000313" key="4">
    <source>
        <dbReference type="Proteomes" id="UP001596104"/>
    </source>
</evidence>
<accession>A0ABW0HGR7</accession>
<sequence>MTRTGKHRLARALLIGCALVAGAPQAAAQADCAATPVTLKLRDTPLIDHRGRPMKFLSDLVERPGVSIVSFVYTGCQSYCPPASLIMQLVDGKADPAMRLASVTIDPLGDRPEVLAVRAEEMGASERWSWLTGEPAAVFDLLDRVGIGFGRIEEHDVVFLVAGGGRMLRFRSLPDPDQLLCAARKLAAR</sequence>
<keyword evidence="2" id="KW-0732">Signal</keyword>
<dbReference type="Proteomes" id="UP001596104">
    <property type="component" value="Unassembled WGS sequence"/>
</dbReference>
<dbReference type="EMBL" id="JBHSLV010000038">
    <property type="protein sequence ID" value="MFC5395154.1"/>
    <property type="molecule type" value="Genomic_DNA"/>
</dbReference>
<evidence type="ECO:0000256" key="2">
    <source>
        <dbReference type="SAM" id="SignalP"/>
    </source>
</evidence>
<dbReference type="SUPFAM" id="SSF52833">
    <property type="entry name" value="Thioredoxin-like"/>
    <property type="match status" value="1"/>
</dbReference>
<dbReference type="Pfam" id="PF02630">
    <property type="entry name" value="SCO1-SenC"/>
    <property type="match status" value="1"/>
</dbReference>
<feature type="signal peptide" evidence="2">
    <location>
        <begin position="1"/>
        <end position="28"/>
    </location>
</feature>
<evidence type="ECO:0000256" key="1">
    <source>
        <dbReference type="ARBA" id="ARBA00010996"/>
    </source>
</evidence>
<dbReference type="Gene3D" id="3.40.30.10">
    <property type="entry name" value="Glutaredoxin"/>
    <property type="match status" value="1"/>
</dbReference>
<comment type="caution">
    <text evidence="3">The sequence shown here is derived from an EMBL/GenBank/DDBJ whole genome shotgun (WGS) entry which is preliminary data.</text>
</comment>
<dbReference type="InterPro" id="IPR003782">
    <property type="entry name" value="SCO1/SenC"/>
</dbReference>
<feature type="chain" id="PRO_5046556985" evidence="2">
    <location>
        <begin position="29"/>
        <end position="189"/>
    </location>
</feature>